<evidence type="ECO:0000256" key="5">
    <source>
        <dbReference type="ARBA" id="ARBA00022676"/>
    </source>
</evidence>
<keyword evidence="6" id="KW-0808">Transferase</keyword>
<dbReference type="EMBL" id="PCYK01000004">
    <property type="protein sequence ID" value="PIR46292.1"/>
    <property type="molecule type" value="Genomic_DNA"/>
</dbReference>
<organism evidence="10 11">
    <name type="scientific">Candidatus Vogelbacteria bacterium CG10_big_fil_rev_8_21_14_0_10_49_38</name>
    <dbReference type="NCBI Taxonomy" id="1975043"/>
    <lineage>
        <taxon>Bacteria</taxon>
        <taxon>Candidatus Vogeliibacteriota</taxon>
    </lineage>
</organism>
<dbReference type="GO" id="GO:0005975">
    <property type="term" value="P:carbohydrate metabolic process"/>
    <property type="evidence" value="ECO:0007669"/>
    <property type="project" value="InterPro"/>
</dbReference>
<comment type="similarity">
    <text evidence="3">Belongs to the glycogen phosphorylase family.</text>
</comment>
<reference evidence="10 11" key="1">
    <citation type="submission" date="2017-09" db="EMBL/GenBank/DDBJ databases">
        <title>Depth-based differentiation of microbial function through sediment-hosted aquifers and enrichment of novel symbionts in the deep terrestrial subsurface.</title>
        <authorList>
            <person name="Probst A.J."/>
            <person name="Ladd B."/>
            <person name="Jarett J.K."/>
            <person name="Geller-Mcgrath D.E."/>
            <person name="Sieber C.M."/>
            <person name="Emerson J.B."/>
            <person name="Anantharaman K."/>
            <person name="Thomas B.C."/>
            <person name="Malmstrom R."/>
            <person name="Stieglmeier M."/>
            <person name="Klingl A."/>
            <person name="Woyke T."/>
            <person name="Ryan C.M."/>
            <person name="Banfield J.F."/>
        </authorList>
    </citation>
    <scope>NUCLEOTIDE SEQUENCE [LARGE SCALE GENOMIC DNA]</scope>
    <source>
        <strain evidence="10">CG10_big_fil_rev_8_21_14_0_10_49_38</strain>
    </source>
</reference>
<accession>A0A2H0RIA2</accession>
<keyword evidence="7" id="KW-0663">Pyridoxal phosphate</keyword>
<keyword evidence="8" id="KW-0119">Carbohydrate metabolism</keyword>
<evidence type="ECO:0000313" key="10">
    <source>
        <dbReference type="EMBL" id="PIR46292.1"/>
    </source>
</evidence>
<comment type="catalytic activity">
    <reaction evidence="1">
        <text>[(1-&gt;4)-alpha-D-glucosyl](n) + phosphate = [(1-&gt;4)-alpha-D-glucosyl](n-1) + alpha-D-glucose 1-phosphate</text>
        <dbReference type="Rhea" id="RHEA:41732"/>
        <dbReference type="Rhea" id="RHEA-COMP:9584"/>
        <dbReference type="Rhea" id="RHEA-COMP:9586"/>
        <dbReference type="ChEBI" id="CHEBI:15444"/>
        <dbReference type="ChEBI" id="CHEBI:43474"/>
        <dbReference type="ChEBI" id="CHEBI:58601"/>
        <dbReference type="EC" id="2.4.1.1"/>
    </reaction>
</comment>
<proteinExistence type="inferred from homology"/>
<dbReference type="PANTHER" id="PTHR42655">
    <property type="entry name" value="GLYCOGEN PHOSPHORYLASE"/>
    <property type="match status" value="1"/>
</dbReference>
<evidence type="ECO:0000256" key="9">
    <source>
        <dbReference type="ARBA" id="ARBA00025174"/>
    </source>
</evidence>
<evidence type="ECO:0000256" key="1">
    <source>
        <dbReference type="ARBA" id="ARBA00001275"/>
    </source>
</evidence>
<dbReference type="InterPro" id="IPR011834">
    <property type="entry name" value="Agluc_phsphrylas"/>
</dbReference>
<comment type="caution">
    <text evidence="10">The sequence shown here is derived from an EMBL/GenBank/DDBJ whole genome shotgun (WGS) entry which is preliminary data.</text>
</comment>
<dbReference type="PANTHER" id="PTHR42655:SF1">
    <property type="entry name" value="GLYCOGEN PHOSPHORYLASE"/>
    <property type="match status" value="1"/>
</dbReference>
<keyword evidence="5" id="KW-0328">Glycosyltransferase</keyword>
<dbReference type="PROSITE" id="PS00102">
    <property type="entry name" value="PHOSPHORYLASE"/>
    <property type="match status" value="1"/>
</dbReference>
<evidence type="ECO:0000313" key="11">
    <source>
        <dbReference type="Proteomes" id="UP000230431"/>
    </source>
</evidence>
<dbReference type="InterPro" id="IPR000811">
    <property type="entry name" value="Glyco_trans_35"/>
</dbReference>
<comment type="cofactor">
    <cofactor evidence="2">
        <name>pyridoxal 5'-phosphate</name>
        <dbReference type="ChEBI" id="CHEBI:597326"/>
    </cofactor>
</comment>
<dbReference type="InterPro" id="IPR052182">
    <property type="entry name" value="Glycogen/Maltodextrin_Phosph"/>
</dbReference>
<dbReference type="EC" id="2.4.1.1" evidence="4"/>
<dbReference type="SUPFAM" id="SSF53756">
    <property type="entry name" value="UDP-Glycosyltransferase/glycogen phosphorylase"/>
    <property type="match status" value="1"/>
</dbReference>
<dbReference type="GO" id="GO:0030170">
    <property type="term" value="F:pyridoxal phosphate binding"/>
    <property type="evidence" value="ECO:0007669"/>
    <property type="project" value="InterPro"/>
</dbReference>
<sequence>MKTSDLVFKASDKYQKLASTPVAFFCLEYGLDDDSSMYAGGLGVLAGDYLMEAADQGLPIVALGLKYGAHDESSKHFCERYQLLETETSPLLVEVPIAHEIVKARVWVRSFGTSVSLLLLDTNIPENESSRIQDITSHLYDPDFYTRLKQQILLGVGGIRLLRQLELKPSVYHLNEGHTSMAVLGLMGEAGSNESVGAASTELAKAVATKHTIFSAAGLLVTLKDFTEFLGPYCQSRGLDLLAVFEQGRFELAADTFSTTRFLMTTVERQNGVSVLHTVFEKKRHSDSRLQPITNGVYAPRWQAATIKNVSNVADLGAVKRKLRGALIDFVRLETGVSLNPEICTIVWARRFASYKRPLLIFSDLDRLSKIVNDPTRPVQIIVSGKAHEADDQGQEIIRRIKDYVGRPDLRDRVVYLPKYSLSSAKFLVQGADIWLNTPERGKEACGTSGMKAALNGALQASVSDGWVDEVDWSERGWILPEAELEHRIYDILTDEILPLFYASSGAGESVIGWAERMRRTVDLVQNNYLAGRMLEDYVVKLYNLN</sequence>
<dbReference type="GO" id="GO:0008184">
    <property type="term" value="F:glycogen phosphorylase activity"/>
    <property type="evidence" value="ECO:0007669"/>
    <property type="project" value="InterPro"/>
</dbReference>
<evidence type="ECO:0000256" key="8">
    <source>
        <dbReference type="ARBA" id="ARBA00023277"/>
    </source>
</evidence>
<protein>
    <recommendedName>
        <fullName evidence="4">glycogen phosphorylase</fullName>
        <ecNumber evidence="4">2.4.1.1</ecNumber>
    </recommendedName>
</protein>
<dbReference type="AlphaFoldDB" id="A0A2H0RIA2"/>
<dbReference type="Pfam" id="PF00343">
    <property type="entry name" value="Phosphorylase"/>
    <property type="match status" value="1"/>
</dbReference>
<evidence type="ECO:0000256" key="2">
    <source>
        <dbReference type="ARBA" id="ARBA00001933"/>
    </source>
</evidence>
<dbReference type="NCBIfam" id="TIGR02094">
    <property type="entry name" value="more_P_ylases"/>
    <property type="match status" value="1"/>
</dbReference>
<dbReference type="InterPro" id="IPR035090">
    <property type="entry name" value="Pyridoxal_P_attach_site"/>
</dbReference>
<name>A0A2H0RIA2_9BACT</name>
<dbReference type="Proteomes" id="UP000230431">
    <property type="component" value="Unassembled WGS sequence"/>
</dbReference>
<evidence type="ECO:0000256" key="3">
    <source>
        <dbReference type="ARBA" id="ARBA00006047"/>
    </source>
</evidence>
<evidence type="ECO:0000256" key="7">
    <source>
        <dbReference type="ARBA" id="ARBA00022898"/>
    </source>
</evidence>
<comment type="function">
    <text evidence="9">Phosphorylase is an important allosteric enzyme in carbohydrate metabolism. Enzymes from different sources differ in their regulatory mechanisms and in their natural substrates. However, all known phosphorylases share catalytic and structural properties.</text>
</comment>
<evidence type="ECO:0000256" key="4">
    <source>
        <dbReference type="ARBA" id="ARBA00012591"/>
    </source>
</evidence>
<gene>
    <name evidence="10" type="ORF">COV08_00805</name>
</gene>
<evidence type="ECO:0000256" key="6">
    <source>
        <dbReference type="ARBA" id="ARBA00022679"/>
    </source>
</evidence>
<dbReference type="Gene3D" id="3.40.50.2000">
    <property type="entry name" value="Glycogen Phosphorylase B"/>
    <property type="match status" value="2"/>
</dbReference>